<protein>
    <submittedName>
        <fullName evidence="1">Uncharacterized protein</fullName>
    </submittedName>
</protein>
<name>A0ABV6PPL6_9BURK</name>
<dbReference type="RefSeq" id="WP_293222811.1">
    <property type="nucleotide sequence ID" value="NZ_JBHLTN010000007.1"/>
</dbReference>
<keyword evidence="2" id="KW-1185">Reference proteome</keyword>
<evidence type="ECO:0000313" key="2">
    <source>
        <dbReference type="Proteomes" id="UP001589834"/>
    </source>
</evidence>
<gene>
    <name evidence="1" type="ORF">ACFFGG_04215</name>
</gene>
<reference evidence="1 2" key="1">
    <citation type="submission" date="2024-09" db="EMBL/GenBank/DDBJ databases">
        <authorList>
            <person name="Sun Q."/>
            <person name="Mori K."/>
        </authorList>
    </citation>
    <scope>NUCLEOTIDE SEQUENCE [LARGE SCALE GENOMIC DNA]</scope>
    <source>
        <strain evidence="1 2">NCAIM B.02336</strain>
    </source>
</reference>
<proteinExistence type="predicted"/>
<dbReference type="EMBL" id="JBHLTN010000007">
    <property type="protein sequence ID" value="MFC0591755.1"/>
    <property type="molecule type" value="Genomic_DNA"/>
</dbReference>
<dbReference type="Proteomes" id="UP001589834">
    <property type="component" value="Unassembled WGS sequence"/>
</dbReference>
<organism evidence="1 2">
    <name type="scientific">Ottowia pentelensis</name>
    <dbReference type="NCBI Taxonomy" id="511108"/>
    <lineage>
        <taxon>Bacteria</taxon>
        <taxon>Pseudomonadati</taxon>
        <taxon>Pseudomonadota</taxon>
        <taxon>Betaproteobacteria</taxon>
        <taxon>Burkholderiales</taxon>
        <taxon>Comamonadaceae</taxon>
        <taxon>Ottowia</taxon>
    </lineage>
</organism>
<sequence length="103" mass="10978">MRSFDDSHGRHWQAALLEASYGNVMLVLSPMDGTEVVQHLLGSDNLADAEGELAALDDAALAALLAEAQPWDHEAGVERAKALYGAGAKLAAPTHSFNQRKKP</sequence>
<evidence type="ECO:0000313" key="1">
    <source>
        <dbReference type="EMBL" id="MFC0591755.1"/>
    </source>
</evidence>
<accession>A0ABV6PPL6</accession>
<comment type="caution">
    <text evidence="1">The sequence shown here is derived from an EMBL/GenBank/DDBJ whole genome shotgun (WGS) entry which is preliminary data.</text>
</comment>